<dbReference type="GO" id="GO:0005770">
    <property type="term" value="C:late endosome"/>
    <property type="evidence" value="ECO:0007669"/>
    <property type="project" value="TreeGrafter"/>
</dbReference>
<dbReference type="KEGG" id="emc:129324980"/>
<dbReference type="GO" id="GO:1901098">
    <property type="term" value="P:positive regulation of autophagosome maturation"/>
    <property type="evidence" value="ECO:0007669"/>
    <property type="project" value="TreeGrafter"/>
</dbReference>
<dbReference type="CDD" id="cd15745">
    <property type="entry name" value="FYVE_RUFY4"/>
    <property type="match status" value="1"/>
</dbReference>
<dbReference type="PANTHER" id="PTHR46753">
    <property type="entry name" value="FYVE AND COILED-COIL DOMAIN-CONTAINING PROTEIN 1"/>
    <property type="match status" value="1"/>
</dbReference>
<keyword evidence="1" id="KW-0175">Coiled coil</keyword>
<sequence>MASNRELRRVIQDLKSTVTDLNKNYQEQGLPVTDGSWELHQFCAQLEFLLQYDLKEKKSLFGQRKDYWDFLCLVLTKLHSGAHAGVQHIISLDKLKTAVGKGRAFIRYCLVHKQLAETLQLCFLETTVTSEWYYARSPFLDQELWLDILGSLYELDGIAFHLALCRADLDATWPMVVGILPDYPKPAAVHSQVKKASSQVGNSNRDHESHKEVREDDGNPPGIKEHYVIQSTADSLFKPGLEHSVEKWIGVWRRRKNSLLQMSSLLKLSPFMERDAPHSINEKPVEGQRAKVEKEQPDNVSSTKELEPLLPEHCLCRKTTRPPQGTTEVVSQCKQKDLGILMWELGALQQKMSQQQEESTHTRQALSEENWALKEDLAKLETQHREKMEEQEKQQQELAKAIGALREAEHKIANLSGDCQEAWAKKDAAERSLEEAERLLSSQEVERRKHLADIEAQELRSQLLTSRCQGLQEKLKACEESLKKWEAQAVALQSPHGHLETTEEHLQEVTCRLAEREEHSSVLEKELLREKLGRSLGEIETLEREKERLMETLVSQKQSLVFSKLEIKDLQKELSASQELVVTLQSSLKEQEKALRKREEVAQSLQGHLNNQLAELQKALGKNTRLKGELEEMAHKNSEMEAQDSEKQVRWERNLHELSSRLGTLEKEVAKLQGEKQNLQGALRQALEEKEALEKQVQSTAASMETRTQEATLLRNELEELTVTSQTLQKVLKEKNETMVSDLKQECLKFRNQVEQLELEKMQTINIAEMLSAELKQCWELPTEDVTQQKASLAPLITELHLTSETRSKEVKGLANERSVIERNSHGLAKSPQAEKGVLQVDVLQGWETAVKEDTSTKCKMEIHGKHLTSHLDEMRDGVQKAKQMLVAKEKETKYLTQQLSWSQQDKHQVQQLLKKMQQELQEKEKKYQGELSEKGELICSLKGRLVELLREKDVLWQKTEGITSSTACSAPQISGTCARCKKDFRLTSRRYQCRLCHSTVCHACSVSSGHRERCCLLCYQKKNDQGTGP</sequence>
<feature type="compositionally biased region" description="Basic and acidic residues" evidence="2">
    <location>
        <begin position="204"/>
        <end position="224"/>
    </location>
</feature>
<dbReference type="PROSITE" id="PS50826">
    <property type="entry name" value="RUN"/>
    <property type="match status" value="1"/>
</dbReference>
<dbReference type="GeneID" id="129324980"/>
<protein>
    <submittedName>
        <fullName evidence="5">RUN and FYVE domain-containing protein 4 isoform X1</fullName>
    </submittedName>
</protein>
<dbReference type="SUPFAM" id="SSF57903">
    <property type="entry name" value="FYVE/PHD zinc finger"/>
    <property type="match status" value="1"/>
</dbReference>
<feature type="compositionally biased region" description="Basic and acidic residues" evidence="2">
    <location>
        <begin position="277"/>
        <end position="297"/>
    </location>
</feature>
<dbReference type="Proteomes" id="UP001190640">
    <property type="component" value="Chromosome 2"/>
</dbReference>
<evidence type="ECO:0000313" key="4">
    <source>
        <dbReference type="Proteomes" id="UP001190640"/>
    </source>
</evidence>
<reference evidence="5" key="1">
    <citation type="submission" date="2025-08" db="UniProtKB">
        <authorList>
            <consortium name="RefSeq"/>
        </authorList>
    </citation>
    <scope>IDENTIFICATION</scope>
    <source>
        <tissue evidence="5">Blood</tissue>
    </source>
</reference>
<feature type="region of interest" description="Disordered" evidence="2">
    <location>
        <begin position="191"/>
        <end position="224"/>
    </location>
</feature>
<dbReference type="Pfam" id="PF02759">
    <property type="entry name" value="RUN"/>
    <property type="match status" value="1"/>
</dbReference>
<feature type="coiled-coil region" evidence="1">
    <location>
        <begin position="872"/>
        <end position="934"/>
    </location>
</feature>
<keyword evidence="4" id="KW-1185">Reference proteome</keyword>
<dbReference type="RefSeq" id="XP_054828434.1">
    <property type="nucleotide sequence ID" value="XM_054972459.1"/>
</dbReference>
<evidence type="ECO:0000256" key="1">
    <source>
        <dbReference type="SAM" id="Coils"/>
    </source>
</evidence>
<dbReference type="FunFam" id="1.20.58.900:FF:000010">
    <property type="entry name" value="FYVE and coiled-coil domain containing 1"/>
    <property type="match status" value="1"/>
</dbReference>
<feature type="region of interest" description="Disordered" evidence="2">
    <location>
        <begin position="277"/>
        <end position="304"/>
    </location>
</feature>
<feature type="coiled-coil region" evidence="1">
    <location>
        <begin position="525"/>
        <end position="774"/>
    </location>
</feature>
<dbReference type="InterPro" id="IPR059036">
    <property type="entry name" value="RUFY4_dom"/>
</dbReference>
<name>A0AA97IZG3_EUBMA</name>
<dbReference type="Pfam" id="PF25366">
    <property type="entry name" value="RUFY4"/>
    <property type="match status" value="1"/>
</dbReference>
<evidence type="ECO:0000313" key="5">
    <source>
        <dbReference type="RefSeq" id="XP_054828434.1"/>
    </source>
</evidence>
<dbReference type="InterPro" id="IPR011011">
    <property type="entry name" value="Znf_FYVE_PHD"/>
</dbReference>
<dbReference type="Gene3D" id="3.30.40.10">
    <property type="entry name" value="Zinc/RING finger domain, C3HC4 (zinc finger)"/>
    <property type="match status" value="1"/>
</dbReference>
<dbReference type="SUPFAM" id="SSF140741">
    <property type="entry name" value="RUN domain-like"/>
    <property type="match status" value="1"/>
</dbReference>
<organism evidence="4 5">
    <name type="scientific">Eublepharis macularius</name>
    <name type="common">Leopard gecko</name>
    <name type="synonym">Cyrtodactylus macularius</name>
    <dbReference type="NCBI Taxonomy" id="481883"/>
    <lineage>
        <taxon>Eukaryota</taxon>
        <taxon>Metazoa</taxon>
        <taxon>Chordata</taxon>
        <taxon>Craniata</taxon>
        <taxon>Vertebrata</taxon>
        <taxon>Euteleostomi</taxon>
        <taxon>Lepidosauria</taxon>
        <taxon>Squamata</taxon>
        <taxon>Bifurcata</taxon>
        <taxon>Gekkota</taxon>
        <taxon>Eublepharidae</taxon>
        <taxon>Eublepharinae</taxon>
        <taxon>Eublepharis</taxon>
    </lineage>
</organism>
<feature type="domain" description="RUN" evidence="3">
    <location>
        <begin position="33"/>
        <end position="167"/>
    </location>
</feature>
<dbReference type="GO" id="GO:0072383">
    <property type="term" value="P:plus-end-directed vesicle transport along microtubule"/>
    <property type="evidence" value="ECO:0007669"/>
    <property type="project" value="TreeGrafter"/>
</dbReference>
<evidence type="ECO:0000259" key="3">
    <source>
        <dbReference type="PROSITE" id="PS50826"/>
    </source>
</evidence>
<dbReference type="GO" id="GO:0005776">
    <property type="term" value="C:autophagosome"/>
    <property type="evidence" value="ECO:0007669"/>
    <property type="project" value="TreeGrafter"/>
</dbReference>
<dbReference type="GO" id="GO:0005764">
    <property type="term" value="C:lysosome"/>
    <property type="evidence" value="ECO:0007669"/>
    <property type="project" value="TreeGrafter"/>
</dbReference>
<dbReference type="Gene3D" id="1.20.58.900">
    <property type="match status" value="1"/>
</dbReference>
<evidence type="ECO:0000256" key="2">
    <source>
        <dbReference type="SAM" id="MobiDB-lite"/>
    </source>
</evidence>
<dbReference type="InterPro" id="IPR004012">
    <property type="entry name" value="Run_dom"/>
</dbReference>
<gene>
    <name evidence="5" type="primary">RUFY4</name>
</gene>
<dbReference type="PANTHER" id="PTHR46753:SF5">
    <property type="entry name" value="RUN AND FYVE DOMAIN CONTAINING 4"/>
    <property type="match status" value="1"/>
</dbReference>
<accession>A0AA97IZG3</accession>
<dbReference type="CTD" id="285180"/>
<dbReference type="AlphaFoldDB" id="A0AA97IZG3"/>
<dbReference type="InterPro" id="IPR037213">
    <property type="entry name" value="Run_dom_sf"/>
</dbReference>
<proteinExistence type="predicted"/>
<feature type="compositionally biased region" description="Polar residues" evidence="2">
    <location>
        <begin position="194"/>
        <end position="203"/>
    </location>
</feature>
<feature type="coiled-coil region" evidence="1">
    <location>
        <begin position="363"/>
        <end position="488"/>
    </location>
</feature>
<dbReference type="InterPro" id="IPR013083">
    <property type="entry name" value="Znf_RING/FYVE/PHD"/>
</dbReference>